<name>A0A0M0JNE3_9EUKA</name>
<evidence type="ECO:0000313" key="3">
    <source>
        <dbReference type="Proteomes" id="UP000037460"/>
    </source>
</evidence>
<dbReference type="EMBL" id="JWZX01002620">
    <property type="protein sequence ID" value="KOO28101.1"/>
    <property type="molecule type" value="Genomic_DNA"/>
</dbReference>
<evidence type="ECO:0000256" key="1">
    <source>
        <dbReference type="SAM" id="MobiDB-lite"/>
    </source>
</evidence>
<feature type="region of interest" description="Disordered" evidence="1">
    <location>
        <begin position="223"/>
        <end position="260"/>
    </location>
</feature>
<keyword evidence="3" id="KW-1185">Reference proteome</keyword>
<dbReference type="AlphaFoldDB" id="A0A0M0JNE3"/>
<accession>A0A0M0JNE3</accession>
<sequence length="306" mass="32998">MNSCLSGRDVWLLDCMNIRGACNFPELSLFCEAIRRWAASLETARRLPPLVVLAIDHGLRQEAFALSATLAVAFSGDADADTLIVSAVDALLSADPHELRVVTSDHLLRQRCRRELPLDASEAYLGGVQRPLEQLVTLAFESSETFARTLTLTPAAVPSADSVFSAYGGEAPEAPEGGSGAAVEAPMPLTKRARRKAQRRAETQCARARCYSETTAERVRAAESLHRRAARATPTSKRVTIRTSGKSVRSRSGTSILTKSRKQQEYQTQLLSTLTSGPLAFNIVAFNIVAALLIASADPTTLSSLD</sequence>
<proteinExistence type="predicted"/>
<reference evidence="3" key="1">
    <citation type="journal article" date="2015" name="PLoS Genet.">
        <title>Genome Sequence and Transcriptome Analyses of Chrysochromulina tobin: Metabolic Tools for Enhanced Algal Fitness in the Prominent Order Prymnesiales (Haptophyceae).</title>
        <authorList>
            <person name="Hovde B.T."/>
            <person name="Deodato C.R."/>
            <person name="Hunsperger H.M."/>
            <person name="Ryken S.A."/>
            <person name="Yost W."/>
            <person name="Jha R.K."/>
            <person name="Patterson J."/>
            <person name="Monnat R.J. Jr."/>
            <person name="Barlow S.B."/>
            <person name="Starkenburg S.R."/>
            <person name="Cattolico R.A."/>
        </authorList>
    </citation>
    <scope>NUCLEOTIDE SEQUENCE</scope>
    <source>
        <strain evidence="3">CCMP291</strain>
    </source>
</reference>
<protein>
    <recommendedName>
        <fullName evidence="4">NYN domain-containing protein</fullName>
    </recommendedName>
</protein>
<organism evidence="2 3">
    <name type="scientific">Chrysochromulina tobinii</name>
    <dbReference type="NCBI Taxonomy" id="1460289"/>
    <lineage>
        <taxon>Eukaryota</taxon>
        <taxon>Haptista</taxon>
        <taxon>Haptophyta</taxon>
        <taxon>Prymnesiophyceae</taxon>
        <taxon>Prymnesiales</taxon>
        <taxon>Chrysochromulinaceae</taxon>
        <taxon>Chrysochromulina</taxon>
    </lineage>
</organism>
<dbReference type="Proteomes" id="UP000037460">
    <property type="component" value="Unassembled WGS sequence"/>
</dbReference>
<gene>
    <name evidence="2" type="ORF">Ctob_008084</name>
</gene>
<feature type="compositionally biased region" description="Polar residues" evidence="1">
    <location>
        <begin position="233"/>
        <end position="258"/>
    </location>
</feature>
<evidence type="ECO:0000313" key="2">
    <source>
        <dbReference type="EMBL" id="KOO28101.1"/>
    </source>
</evidence>
<comment type="caution">
    <text evidence="2">The sequence shown here is derived from an EMBL/GenBank/DDBJ whole genome shotgun (WGS) entry which is preliminary data.</text>
</comment>
<evidence type="ECO:0008006" key="4">
    <source>
        <dbReference type="Google" id="ProtNLM"/>
    </source>
</evidence>